<dbReference type="EMBL" id="CP082275">
    <property type="protein sequence ID" value="USH03375.1"/>
    <property type="molecule type" value="Genomic_DNA"/>
</dbReference>
<protein>
    <recommendedName>
        <fullName evidence="2">High-affinity zinc uptake system protein ZnuA</fullName>
    </recommendedName>
</protein>
<keyword evidence="5" id="KW-0406">Ion transport</keyword>
<evidence type="ECO:0000256" key="6">
    <source>
        <dbReference type="RuleBase" id="RU003512"/>
    </source>
</evidence>
<feature type="signal peptide" evidence="7">
    <location>
        <begin position="1"/>
        <end position="27"/>
    </location>
</feature>
<evidence type="ECO:0000256" key="4">
    <source>
        <dbReference type="ARBA" id="ARBA00022729"/>
    </source>
</evidence>
<dbReference type="PRINTS" id="PR00690">
    <property type="entry name" value="ADHESNFAMILY"/>
</dbReference>
<evidence type="ECO:0000256" key="7">
    <source>
        <dbReference type="SAM" id="SignalP"/>
    </source>
</evidence>
<evidence type="ECO:0000313" key="9">
    <source>
        <dbReference type="Proteomes" id="UP001056255"/>
    </source>
</evidence>
<name>A0ABY4WWV5_9GAMM</name>
<organism evidence="8 9">
    <name type="scientific">Grimontia kaedaensis</name>
    <dbReference type="NCBI Taxonomy" id="2872157"/>
    <lineage>
        <taxon>Bacteria</taxon>
        <taxon>Pseudomonadati</taxon>
        <taxon>Pseudomonadota</taxon>
        <taxon>Gammaproteobacteria</taxon>
        <taxon>Vibrionales</taxon>
        <taxon>Vibrionaceae</taxon>
        <taxon>Grimontia</taxon>
    </lineage>
</organism>
<dbReference type="PRINTS" id="PR00691">
    <property type="entry name" value="ADHESINB"/>
</dbReference>
<sequence length="306" mass="33640">MMDDTMISSTKKFFIALMLFLPAVASAQPNLVTTIKPLGLIANDIAGNHANVEVLLPDSASPHDYALRPSDLKKISAADAVFWVGPELELFLEKLLGDADNAVRLTTYPGMPVRYFEEGAHGHDDHDHHGHSHDGIDGHIWLGPDQSIVIAQAVKDKLVKLDPSHAKDYESNYARFKVDLEKAKSSLTTRLSAIDNKGYFLFHDAYGYFEDAFKLNSLGHLTINPERKPGAKTLVAIRGAIKKGQAQCVFSEPQFNPAMVSTLVKGTDAKVLVLDPMAADLKMETNQYVDFLNQLGSQYLACFGEV</sequence>
<dbReference type="InterPro" id="IPR006127">
    <property type="entry name" value="ZnuA-like"/>
</dbReference>
<evidence type="ECO:0000256" key="2">
    <source>
        <dbReference type="ARBA" id="ARBA00015915"/>
    </source>
</evidence>
<evidence type="ECO:0000256" key="5">
    <source>
        <dbReference type="ARBA" id="ARBA00022906"/>
    </source>
</evidence>
<dbReference type="Proteomes" id="UP001056255">
    <property type="component" value="Chromosome I"/>
</dbReference>
<dbReference type="SUPFAM" id="SSF53807">
    <property type="entry name" value="Helical backbone' metal receptor"/>
    <property type="match status" value="1"/>
</dbReference>
<feature type="chain" id="PRO_5045543143" description="High-affinity zinc uptake system protein ZnuA" evidence="7">
    <location>
        <begin position="28"/>
        <end position="306"/>
    </location>
</feature>
<evidence type="ECO:0000256" key="3">
    <source>
        <dbReference type="ARBA" id="ARBA00022448"/>
    </source>
</evidence>
<proteinExistence type="inferred from homology"/>
<evidence type="ECO:0000313" key="8">
    <source>
        <dbReference type="EMBL" id="USH03375.1"/>
    </source>
</evidence>
<keyword evidence="5" id="KW-0864">Zinc transport</keyword>
<keyword evidence="9" id="KW-1185">Reference proteome</keyword>
<dbReference type="Gene3D" id="3.40.50.1980">
    <property type="entry name" value="Nitrogenase molybdenum iron protein domain"/>
    <property type="match status" value="2"/>
</dbReference>
<keyword evidence="4 7" id="KW-0732">Signal</keyword>
<comment type="similarity">
    <text evidence="1 6">Belongs to the bacterial solute-binding protein 9 family.</text>
</comment>
<reference evidence="8" key="1">
    <citation type="submission" date="2021-08" db="EMBL/GenBank/DDBJ databases">
        <authorList>
            <person name="Sakaguchi M."/>
            <person name="Kikuchi T."/>
            <person name="Urbanczyk H."/>
        </authorList>
    </citation>
    <scope>NUCLEOTIDE SEQUENCE</scope>
    <source>
        <strain evidence="8">020920N</strain>
    </source>
</reference>
<accession>A0ABY4WWV5</accession>
<dbReference type="InterPro" id="IPR006128">
    <property type="entry name" value="Lipoprotein_PsaA-like"/>
</dbReference>
<dbReference type="Pfam" id="PF01297">
    <property type="entry name" value="ZnuA"/>
    <property type="match status" value="1"/>
</dbReference>
<dbReference type="InterPro" id="IPR050492">
    <property type="entry name" value="Bact_metal-bind_prot9"/>
</dbReference>
<gene>
    <name evidence="8" type="primary">znuA</name>
    <name evidence="8" type="ORF">K6Q96_04995</name>
</gene>
<dbReference type="PANTHER" id="PTHR42953:SF3">
    <property type="entry name" value="HIGH-AFFINITY ZINC UPTAKE SYSTEM PROTEIN ZNUA"/>
    <property type="match status" value="1"/>
</dbReference>
<evidence type="ECO:0000256" key="1">
    <source>
        <dbReference type="ARBA" id="ARBA00011028"/>
    </source>
</evidence>
<dbReference type="InterPro" id="IPR006129">
    <property type="entry name" value="AdhesinB"/>
</dbReference>
<keyword evidence="5" id="KW-0862">Zinc</keyword>
<dbReference type="PANTHER" id="PTHR42953">
    <property type="entry name" value="HIGH-AFFINITY ZINC UPTAKE SYSTEM PROTEIN ZNUA-RELATED"/>
    <property type="match status" value="1"/>
</dbReference>
<keyword evidence="3 6" id="KW-0813">Transport</keyword>
<dbReference type="NCBIfam" id="NF007091">
    <property type="entry name" value="PRK09545.1"/>
    <property type="match status" value="1"/>
</dbReference>